<dbReference type="RefSeq" id="WP_042689624.1">
    <property type="nucleotide sequence ID" value="NZ_CP007264.1"/>
</dbReference>
<dbReference type="GeneID" id="24958869"/>
<proteinExistence type="predicted"/>
<dbReference type="eggNOG" id="arCOG05807">
    <property type="taxonomic scope" value="Archaea"/>
</dbReference>
<accession>W8P0A3</accession>
<sequence>MREIAFMIIGILLVSLVPAVGGVSSETVSASTRANGLLLALDRLANYTHSVNCTSEQADALREKAWGLYRDGKYNESVKEALKAMNLYHSAITFCRFGGEELTEKTDWISIAKTEVAIAGNVLEYARKLIESGELSGEELRELEAEYNQTLWVYEGLKKSLEENDTQDIVHKVAFLQTSRLKLEEALNLAVRNSVTMKARLMGQAQLRRIDALIKGGANATELLTIRAELENAIKSGNSEEVLRLLKEIPRILVELERRGKIRGITHTTPGHPSFPGSSTEGSPSTPPKKTPGEGSGDKR</sequence>
<dbReference type="STRING" id="195522.BD01_0526"/>
<dbReference type="EMBL" id="CP007264">
    <property type="protein sequence ID" value="AHL22151.1"/>
    <property type="molecule type" value="Genomic_DNA"/>
</dbReference>
<dbReference type="HOGENOM" id="CLU_926293_0_0_2"/>
<organism evidence="2 3">
    <name type="scientific">Thermococcus nautili</name>
    <dbReference type="NCBI Taxonomy" id="195522"/>
    <lineage>
        <taxon>Archaea</taxon>
        <taxon>Methanobacteriati</taxon>
        <taxon>Methanobacteriota</taxon>
        <taxon>Thermococci</taxon>
        <taxon>Thermococcales</taxon>
        <taxon>Thermococcaceae</taxon>
        <taxon>Thermococcus</taxon>
    </lineage>
</organism>
<evidence type="ECO:0000256" key="1">
    <source>
        <dbReference type="SAM" id="MobiDB-lite"/>
    </source>
</evidence>
<dbReference type="Proteomes" id="UP000019434">
    <property type="component" value="Chromosome"/>
</dbReference>
<evidence type="ECO:0000313" key="3">
    <source>
        <dbReference type="Proteomes" id="UP000019434"/>
    </source>
</evidence>
<gene>
    <name evidence="2" type="ORF">BD01_0526</name>
</gene>
<keyword evidence="3" id="KW-1185">Reference proteome</keyword>
<dbReference type="OrthoDB" id="102447at2157"/>
<dbReference type="KEGG" id="tnu:BD01_0526"/>
<protein>
    <submittedName>
        <fullName evidence="2">Uncharacterized protein</fullName>
    </submittedName>
</protein>
<evidence type="ECO:0000313" key="2">
    <source>
        <dbReference type="EMBL" id="AHL22151.1"/>
    </source>
</evidence>
<dbReference type="AlphaFoldDB" id="W8P0A3"/>
<name>W8P0A3_9EURY</name>
<reference evidence="2 3" key="1">
    <citation type="submission" date="2014-02" db="EMBL/GenBank/DDBJ databases">
        <title>Genome Sequence of an Hyperthermophilic Archaeon, Thermococcus nautili 30-1, producing viral vesicles.</title>
        <authorList>
            <person name="Oberto J."/>
            <person name="Gaudin M."/>
            <person name="Cossu M."/>
            <person name="Gorlas A."/>
            <person name="Slesarev A."/>
            <person name="Marguet E."/>
            <person name="Forterre P."/>
        </authorList>
    </citation>
    <scope>NUCLEOTIDE SEQUENCE [LARGE SCALE GENOMIC DNA]</scope>
    <source>
        <strain evidence="2 3">30-1</strain>
    </source>
</reference>
<feature type="region of interest" description="Disordered" evidence="1">
    <location>
        <begin position="263"/>
        <end position="300"/>
    </location>
</feature>